<comment type="caution">
    <text evidence="1">The sequence shown here is derived from an EMBL/GenBank/DDBJ whole genome shotgun (WGS) entry which is preliminary data.</text>
</comment>
<accession>A0ACB7RKG7</accession>
<reference evidence="1" key="1">
    <citation type="submission" date="2020-05" db="EMBL/GenBank/DDBJ databases">
        <title>Large-scale comparative analyses of tick genomes elucidate their genetic diversity and vector capacities.</title>
        <authorList>
            <person name="Jia N."/>
            <person name="Wang J."/>
            <person name="Shi W."/>
            <person name="Du L."/>
            <person name="Sun Y."/>
            <person name="Zhan W."/>
            <person name="Jiang J."/>
            <person name="Wang Q."/>
            <person name="Zhang B."/>
            <person name="Ji P."/>
            <person name="Sakyi L.B."/>
            <person name="Cui X."/>
            <person name="Yuan T."/>
            <person name="Jiang B."/>
            <person name="Yang W."/>
            <person name="Lam T.T.-Y."/>
            <person name="Chang Q."/>
            <person name="Ding S."/>
            <person name="Wang X."/>
            <person name="Zhu J."/>
            <person name="Ruan X."/>
            <person name="Zhao L."/>
            <person name="Wei J."/>
            <person name="Que T."/>
            <person name="Du C."/>
            <person name="Cheng J."/>
            <person name="Dai P."/>
            <person name="Han X."/>
            <person name="Huang E."/>
            <person name="Gao Y."/>
            <person name="Liu J."/>
            <person name="Shao H."/>
            <person name="Ye R."/>
            <person name="Li L."/>
            <person name="Wei W."/>
            <person name="Wang X."/>
            <person name="Wang C."/>
            <person name="Yang T."/>
            <person name="Huo Q."/>
            <person name="Li W."/>
            <person name="Guo W."/>
            <person name="Chen H."/>
            <person name="Zhou L."/>
            <person name="Ni X."/>
            <person name="Tian J."/>
            <person name="Zhou Y."/>
            <person name="Sheng Y."/>
            <person name="Liu T."/>
            <person name="Pan Y."/>
            <person name="Xia L."/>
            <person name="Li J."/>
            <person name="Zhao F."/>
            <person name="Cao W."/>
        </authorList>
    </citation>
    <scope>NUCLEOTIDE SEQUENCE</scope>
    <source>
        <strain evidence="1">Hyas-2018</strain>
    </source>
</reference>
<gene>
    <name evidence="1" type="ORF">HPB50_013314</name>
</gene>
<proteinExistence type="predicted"/>
<evidence type="ECO:0000313" key="2">
    <source>
        <dbReference type="Proteomes" id="UP000821845"/>
    </source>
</evidence>
<protein>
    <submittedName>
        <fullName evidence="1">Uncharacterized protein</fullName>
    </submittedName>
</protein>
<dbReference type="Proteomes" id="UP000821845">
    <property type="component" value="Chromosome 9"/>
</dbReference>
<organism evidence="1 2">
    <name type="scientific">Hyalomma asiaticum</name>
    <name type="common">Tick</name>
    <dbReference type="NCBI Taxonomy" id="266040"/>
    <lineage>
        <taxon>Eukaryota</taxon>
        <taxon>Metazoa</taxon>
        <taxon>Ecdysozoa</taxon>
        <taxon>Arthropoda</taxon>
        <taxon>Chelicerata</taxon>
        <taxon>Arachnida</taxon>
        <taxon>Acari</taxon>
        <taxon>Parasitiformes</taxon>
        <taxon>Ixodida</taxon>
        <taxon>Ixodoidea</taxon>
        <taxon>Ixodidae</taxon>
        <taxon>Hyalomminae</taxon>
        <taxon>Hyalomma</taxon>
    </lineage>
</organism>
<name>A0ACB7RKG7_HYAAI</name>
<keyword evidence="2" id="KW-1185">Reference proteome</keyword>
<sequence>MHTNHRFSSCALPSPGFNYHFAVRQPLPKLLGAGTTLSGGQRQRIALARAVYSDSDVYLFDDPLSGLDAQVASRVFRQVMGAQGLLRRKTRILVCSQGNLLKHVERILLVHDRRVFSFSNLSALLLDPNAPRTLRSSQLQQAPPTQTTKSTR</sequence>
<evidence type="ECO:0000313" key="1">
    <source>
        <dbReference type="EMBL" id="KAH6922334.1"/>
    </source>
</evidence>
<dbReference type="EMBL" id="CM023489">
    <property type="protein sequence ID" value="KAH6922334.1"/>
    <property type="molecule type" value="Genomic_DNA"/>
</dbReference>